<dbReference type="Proteomes" id="UP000326678">
    <property type="component" value="Chromosome Gxm2"/>
</dbReference>
<evidence type="ECO:0000313" key="1">
    <source>
        <dbReference type="EMBL" id="QFS49882.1"/>
    </source>
</evidence>
<proteinExistence type="predicted"/>
<sequence>MCVARFHTNNRLHYGDRLFEGSSYVYDGLRLRNWLNVVQLRKFFCEGKGTVTKK</sequence>
<name>A0A5P8WBB4_9NOSO</name>
<gene>
    <name evidence="1" type="ORF">GXM_07376</name>
</gene>
<reference evidence="1 2" key="1">
    <citation type="submission" date="2019-10" db="EMBL/GenBank/DDBJ databases">
        <title>Genomic and transcriptomic insights into the perfect genentic adaptation of a filamentous nitrogen-fixing cyanobacterium to rice fields.</title>
        <authorList>
            <person name="Chen Z."/>
        </authorList>
    </citation>
    <scope>NUCLEOTIDE SEQUENCE [LARGE SCALE GENOMIC DNA]</scope>
    <source>
        <strain evidence="1">CCNUC1</strain>
    </source>
</reference>
<protein>
    <submittedName>
        <fullName evidence="1">Uncharacterized protein</fullName>
    </submittedName>
</protein>
<dbReference type="EMBL" id="CP045227">
    <property type="protein sequence ID" value="QFS49882.1"/>
    <property type="molecule type" value="Genomic_DNA"/>
</dbReference>
<evidence type="ECO:0000313" key="2">
    <source>
        <dbReference type="Proteomes" id="UP000326678"/>
    </source>
</evidence>
<organism evidence="1 2">
    <name type="scientific">Nostoc sphaeroides CCNUC1</name>
    <dbReference type="NCBI Taxonomy" id="2653204"/>
    <lineage>
        <taxon>Bacteria</taxon>
        <taxon>Bacillati</taxon>
        <taxon>Cyanobacteriota</taxon>
        <taxon>Cyanophyceae</taxon>
        <taxon>Nostocales</taxon>
        <taxon>Nostocaceae</taxon>
        <taxon>Nostoc</taxon>
    </lineage>
</organism>
<keyword evidence="2" id="KW-1185">Reference proteome</keyword>
<accession>A0A5P8WBB4</accession>
<dbReference type="KEGG" id="nsh:GXM_07376"/>
<dbReference type="AlphaFoldDB" id="A0A5P8WBB4"/>